<evidence type="ECO:0000256" key="2">
    <source>
        <dbReference type="ARBA" id="ARBA00006464"/>
    </source>
</evidence>
<dbReference type="GO" id="GO:0016020">
    <property type="term" value="C:membrane"/>
    <property type="evidence" value="ECO:0007669"/>
    <property type="project" value="UniProtKB-SubCell"/>
</dbReference>
<evidence type="ECO:0000313" key="9">
    <source>
        <dbReference type="EMBL" id="MBD3107147.1"/>
    </source>
</evidence>
<dbReference type="EMBL" id="JACXSI010000003">
    <property type="protein sequence ID" value="MBD3107147.1"/>
    <property type="molecule type" value="Genomic_DNA"/>
</dbReference>
<dbReference type="PANTHER" id="PTHR30576">
    <property type="entry name" value="COLANIC BIOSYNTHESIS UDP-GLUCOSE LIPID CARRIER TRANSFERASE"/>
    <property type="match status" value="1"/>
</dbReference>
<feature type="transmembrane region" description="Helical" evidence="7">
    <location>
        <begin position="34"/>
        <end position="58"/>
    </location>
</feature>
<keyword evidence="10" id="KW-1185">Reference proteome</keyword>
<proteinExistence type="inferred from homology"/>
<dbReference type="Proteomes" id="UP000602076">
    <property type="component" value="Unassembled WGS sequence"/>
</dbReference>
<dbReference type="Pfam" id="PF02397">
    <property type="entry name" value="Bac_transf"/>
    <property type="match status" value="1"/>
</dbReference>
<accession>A0A927CSN3</accession>
<comment type="similarity">
    <text evidence="2">Belongs to the bacterial sugar transferase family.</text>
</comment>
<gene>
    <name evidence="9" type="ORF">IEO70_02030</name>
</gene>
<reference evidence="9" key="1">
    <citation type="submission" date="2020-09" db="EMBL/GenBank/DDBJ databases">
        <title>Bacillus faecalis sp. nov., a moderately halophilic bacterium isolated from cow faeces.</title>
        <authorList>
            <person name="Jiang L."/>
            <person name="Lee J."/>
        </authorList>
    </citation>
    <scope>NUCLEOTIDE SEQUENCE</scope>
    <source>
        <strain evidence="9">AGMB 02131</strain>
    </source>
</reference>
<evidence type="ECO:0000313" key="10">
    <source>
        <dbReference type="Proteomes" id="UP000602076"/>
    </source>
</evidence>
<keyword evidence="6 7" id="KW-0472">Membrane</keyword>
<organism evidence="9 10">
    <name type="scientific">Peribacillus faecalis</name>
    <dbReference type="NCBI Taxonomy" id="2772559"/>
    <lineage>
        <taxon>Bacteria</taxon>
        <taxon>Bacillati</taxon>
        <taxon>Bacillota</taxon>
        <taxon>Bacilli</taxon>
        <taxon>Bacillales</taxon>
        <taxon>Bacillaceae</taxon>
        <taxon>Peribacillus</taxon>
    </lineage>
</organism>
<keyword evidence="3" id="KW-0808">Transferase</keyword>
<dbReference type="InterPro" id="IPR003362">
    <property type="entry name" value="Bact_transf"/>
</dbReference>
<dbReference type="PANTHER" id="PTHR30576:SF0">
    <property type="entry name" value="UNDECAPRENYL-PHOSPHATE N-ACETYLGALACTOSAMINYL 1-PHOSPHATE TRANSFERASE-RELATED"/>
    <property type="match status" value="1"/>
</dbReference>
<comment type="subcellular location">
    <subcellularLocation>
        <location evidence="1">Membrane</location>
        <topology evidence="1">Multi-pass membrane protein</topology>
    </subcellularLocation>
</comment>
<evidence type="ECO:0000256" key="4">
    <source>
        <dbReference type="ARBA" id="ARBA00022692"/>
    </source>
</evidence>
<keyword evidence="4 7" id="KW-0812">Transmembrane</keyword>
<keyword evidence="5 7" id="KW-1133">Transmembrane helix</keyword>
<evidence type="ECO:0000256" key="1">
    <source>
        <dbReference type="ARBA" id="ARBA00004141"/>
    </source>
</evidence>
<dbReference type="RefSeq" id="WP_190996695.1">
    <property type="nucleotide sequence ID" value="NZ_JACXSI010000003.1"/>
</dbReference>
<dbReference type="AlphaFoldDB" id="A0A927CSN3"/>
<evidence type="ECO:0000256" key="3">
    <source>
        <dbReference type="ARBA" id="ARBA00022679"/>
    </source>
</evidence>
<evidence type="ECO:0000256" key="7">
    <source>
        <dbReference type="SAM" id="Phobius"/>
    </source>
</evidence>
<dbReference type="NCBIfam" id="TIGR03025">
    <property type="entry name" value="EPS_sugtrans"/>
    <property type="match status" value="1"/>
</dbReference>
<name>A0A927CSN3_9BACI</name>
<comment type="caution">
    <text evidence="9">The sequence shown here is derived from an EMBL/GenBank/DDBJ whole genome shotgun (WGS) entry which is preliminary data.</text>
</comment>
<dbReference type="GO" id="GO:0016780">
    <property type="term" value="F:phosphotransferase activity, for other substituted phosphate groups"/>
    <property type="evidence" value="ECO:0007669"/>
    <property type="project" value="TreeGrafter"/>
</dbReference>
<sequence>MNSSSGLRIVKENNIDGHNININTQLENYYVKRLMDIVLCCMGLFIVVPIILITALIIKLETKGPIFYVQERLGLGGRVFKLIKLRSMMVDAEKHGMQWAQKNDPRVTKVGYFIRKTRIDELPQLFNVLKGDMTLIGPRPERPEFTALFEKEIPGFVERLSVLPGVTGWAQVNGGYDISPKEKLMLDLEYIQKQSLKMDLLIISKTIWIVLTGKGAR</sequence>
<protein>
    <submittedName>
        <fullName evidence="9">Exopolysaccharide biosynthesis polyprenyl glycosylphosphotransferase</fullName>
    </submittedName>
</protein>
<dbReference type="InterPro" id="IPR017475">
    <property type="entry name" value="EPS_sugar_tfrase"/>
</dbReference>
<evidence type="ECO:0000256" key="5">
    <source>
        <dbReference type="ARBA" id="ARBA00022989"/>
    </source>
</evidence>
<evidence type="ECO:0000259" key="8">
    <source>
        <dbReference type="Pfam" id="PF02397"/>
    </source>
</evidence>
<evidence type="ECO:0000256" key="6">
    <source>
        <dbReference type="ARBA" id="ARBA00023136"/>
    </source>
</evidence>
<feature type="domain" description="Bacterial sugar transferase" evidence="8">
    <location>
        <begin position="32"/>
        <end position="211"/>
    </location>
</feature>